<dbReference type="Proteomes" id="UP000027265">
    <property type="component" value="Unassembled WGS sequence"/>
</dbReference>
<dbReference type="STRING" id="933084.A0A067Q643"/>
<dbReference type="AlphaFoldDB" id="A0A067Q643"/>
<sequence>MRTGLFLLISAVLFSLANAATPIQFTLPDKPPAVALQNVVQDNFLGISFELSSFNTIWGETPDGIPHALLNYLSNIRARISKPLRLRVGGNAMDGSTYVPAQSNMITLTNPNANINAVPVDFGPIFFDVLNKAYDGVGSMMFTIGLSMQNPANDSNVVLLAQAATQKLGNRLDAMLLGNEPDLYSGHGTTPGYTIPDYITDVKKIVTDMKTSPAGNPLNRTLLGGPTICCGWDLDQIIKGGLEDYPYKYYTLQHYPTHICAGPNAVNTNISYFLSHMNVPVFASWNIQGINDAKLANVPVLLTEYNSVSCGGSNISDTFAMSLWAVDIALQLATHNFSGAYLHTREFNVTYNLFDPPSPTSPTSPGWSTGSPYYTELVLAETISSTGSVIVDLNVNNSITSPGASVAGYGVYDKAGQKQGKVVLFNFANDGQGETFQIPKSAGITSIGYRLLVAPSVYERTNISWAGQTVGPLGELEGVQVTTYQDCGSGGCAVTVPGPGLALVYLNPKSGDSDKFFVGNSSLYGYVPPPAPSVNGTSGSGSGGLKGAAGRGCGLVDGGRMVVMGLMSVLVVFLV</sequence>
<evidence type="ECO:0000313" key="3">
    <source>
        <dbReference type="EMBL" id="KDQ58932.1"/>
    </source>
</evidence>
<dbReference type="Gene3D" id="2.60.40.1180">
    <property type="entry name" value="Golgi alpha-mannosidase II"/>
    <property type="match status" value="1"/>
</dbReference>
<dbReference type="HOGENOM" id="CLU_023945_1_0_1"/>
<proteinExistence type="predicted"/>
<dbReference type="InterPro" id="IPR031728">
    <property type="entry name" value="GlcAase_C"/>
</dbReference>
<dbReference type="InterPro" id="IPR013780">
    <property type="entry name" value="Glyco_hydro_b"/>
</dbReference>
<protein>
    <submittedName>
        <fullName evidence="3">Glycoside hydrolase family 79 protein</fullName>
    </submittedName>
</protein>
<evidence type="ECO:0000256" key="1">
    <source>
        <dbReference type="SAM" id="SignalP"/>
    </source>
</evidence>
<evidence type="ECO:0000313" key="4">
    <source>
        <dbReference type="Proteomes" id="UP000027265"/>
    </source>
</evidence>
<dbReference type="PANTHER" id="PTHR36183:SF2">
    <property type="entry name" value="BETA-GLUCURONIDASE C-TERMINAL DOMAIN-CONTAINING PROTEIN"/>
    <property type="match status" value="1"/>
</dbReference>
<keyword evidence="3" id="KW-0378">Hydrolase</keyword>
<keyword evidence="1" id="KW-0732">Signal</keyword>
<dbReference type="GO" id="GO:0016787">
    <property type="term" value="F:hydrolase activity"/>
    <property type="evidence" value="ECO:0007669"/>
    <property type="project" value="UniProtKB-KW"/>
</dbReference>
<dbReference type="PANTHER" id="PTHR36183">
    <property type="entry name" value="BETA-GLUCURONIDASE"/>
    <property type="match status" value="1"/>
</dbReference>
<dbReference type="SUPFAM" id="SSF51445">
    <property type="entry name" value="(Trans)glycosidases"/>
    <property type="match status" value="1"/>
</dbReference>
<dbReference type="InterPro" id="IPR017853">
    <property type="entry name" value="GH"/>
</dbReference>
<organism evidence="3 4">
    <name type="scientific">Jaapia argillacea MUCL 33604</name>
    <dbReference type="NCBI Taxonomy" id="933084"/>
    <lineage>
        <taxon>Eukaryota</taxon>
        <taxon>Fungi</taxon>
        <taxon>Dikarya</taxon>
        <taxon>Basidiomycota</taxon>
        <taxon>Agaricomycotina</taxon>
        <taxon>Agaricomycetes</taxon>
        <taxon>Agaricomycetidae</taxon>
        <taxon>Jaapiales</taxon>
        <taxon>Jaapiaceae</taxon>
        <taxon>Jaapia</taxon>
    </lineage>
</organism>
<reference evidence="4" key="1">
    <citation type="journal article" date="2014" name="Proc. Natl. Acad. Sci. U.S.A.">
        <title>Extensive sampling of basidiomycete genomes demonstrates inadequacy of the white-rot/brown-rot paradigm for wood decay fungi.</title>
        <authorList>
            <person name="Riley R."/>
            <person name="Salamov A.A."/>
            <person name="Brown D.W."/>
            <person name="Nagy L.G."/>
            <person name="Floudas D."/>
            <person name="Held B.W."/>
            <person name="Levasseur A."/>
            <person name="Lombard V."/>
            <person name="Morin E."/>
            <person name="Otillar R."/>
            <person name="Lindquist E.A."/>
            <person name="Sun H."/>
            <person name="LaButti K.M."/>
            <person name="Schmutz J."/>
            <person name="Jabbour D."/>
            <person name="Luo H."/>
            <person name="Baker S.E."/>
            <person name="Pisabarro A.G."/>
            <person name="Walton J.D."/>
            <person name="Blanchette R.A."/>
            <person name="Henrissat B."/>
            <person name="Martin F."/>
            <person name="Cullen D."/>
            <person name="Hibbett D.S."/>
            <person name="Grigoriev I.V."/>
        </authorList>
    </citation>
    <scope>NUCLEOTIDE SEQUENCE [LARGE SCALE GENOMIC DNA]</scope>
    <source>
        <strain evidence="4">MUCL 33604</strain>
    </source>
</reference>
<feature type="domain" description="Beta-glucuronidase C-terminal" evidence="2">
    <location>
        <begin position="408"/>
        <end position="503"/>
    </location>
</feature>
<gene>
    <name evidence="3" type="ORF">JAAARDRAFT_205938</name>
</gene>
<dbReference type="InterPro" id="IPR052974">
    <property type="entry name" value="GH79_Enzymes"/>
</dbReference>
<evidence type="ECO:0000259" key="2">
    <source>
        <dbReference type="Pfam" id="PF16862"/>
    </source>
</evidence>
<dbReference type="Pfam" id="PF16862">
    <property type="entry name" value="Glyco_hydro_79C"/>
    <property type="match status" value="1"/>
</dbReference>
<dbReference type="EMBL" id="KL197716">
    <property type="protein sequence ID" value="KDQ58932.1"/>
    <property type="molecule type" value="Genomic_DNA"/>
</dbReference>
<name>A0A067Q643_9AGAM</name>
<dbReference type="InParanoid" id="A0A067Q643"/>
<accession>A0A067Q643</accession>
<feature type="chain" id="PRO_5001643765" evidence="1">
    <location>
        <begin position="20"/>
        <end position="575"/>
    </location>
</feature>
<keyword evidence="4" id="KW-1185">Reference proteome</keyword>
<feature type="signal peptide" evidence="1">
    <location>
        <begin position="1"/>
        <end position="19"/>
    </location>
</feature>
<dbReference type="OrthoDB" id="2796951at2759"/>
<dbReference type="Gene3D" id="3.20.20.80">
    <property type="entry name" value="Glycosidases"/>
    <property type="match status" value="1"/>
</dbReference>